<reference evidence="1" key="1">
    <citation type="submission" date="2021-02" db="EMBL/GenBank/DDBJ databases">
        <authorList>
            <consortium name="DOE Joint Genome Institute"/>
            <person name="Ahrendt S."/>
            <person name="Looney B.P."/>
            <person name="Miyauchi S."/>
            <person name="Morin E."/>
            <person name="Drula E."/>
            <person name="Courty P.E."/>
            <person name="Chicoki N."/>
            <person name="Fauchery L."/>
            <person name="Kohler A."/>
            <person name="Kuo A."/>
            <person name="Labutti K."/>
            <person name="Pangilinan J."/>
            <person name="Lipzen A."/>
            <person name="Riley R."/>
            <person name="Andreopoulos W."/>
            <person name="He G."/>
            <person name="Johnson J."/>
            <person name="Barry K.W."/>
            <person name="Grigoriev I.V."/>
            <person name="Nagy L."/>
            <person name="Hibbett D."/>
            <person name="Henrissat B."/>
            <person name="Matheny P.B."/>
            <person name="Labbe J."/>
            <person name="Martin F."/>
        </authorList>
    </citation>
    <scope>NUCLEOTIDE SEQUENCE</scope>
    <source>
        <strain evidence="1">FP105234-sp</strain>
    </source>
</reference>
<reference evidence="1" key="2">
    <citation type="journal article" date="2022" name="New Phytol.">
        <title>Evolutionary transition to the ectomycorrhizal habit in the genomes of a hyperdiverse lineage of mushroom-forming fungi.</title>
        <authorList>
            <person name="Looney B."/>
            <person name="Miyauchi S."/>
            <person name="Morin E."/>
            <person name="Drula E."/>
            <person name="Courty P.E."/>
            <person name="Kohler A."/>
            <person name="Kuo A."/>
            <person name="LaButti K."/>
            <person name="Pangilinan J."/>
            <person name="Lipzen A."/>
            <person name="Riley R."/>
            <person name="Andreopoulos W."/>
            <person name="He G."/>
            <person name="Johnson J."/>
            <person name="Nolan M."/>
            <person name="Tritt A."/>
            <person name="Barry K.W."/>
            <person name="Grigoriev I.V."/>
            <person name="Nagy L.G."/>
            <person name="Hibbett D."/>
            <person name="Henrissat B."/>
            <person name="Matheny P.B."/>
            <person name="Labbe J."/>
            <person name="Martin F.M."/>
        </authorList>
    </citation>
    <scope>NUCLEOTIDE SEQUENCE</scope>
    <source>
        <strain evidence="1">FP105234-sp</strain>
    </source>
</reference>
<evidence type="ECO:0000313" key="1">
    <source>
        <dbReference type="EMBL" id="KAI0053196.1"/>
    </source>
</evidence>
<keyword evidence="2" id="KW-1185">Reference proteome</keyword>
<dbReference type="Proteomes" id="UP000814033">
    <property type="component" value="Unassembled WGS sequence"/>
</dbReference>
<proteinExistence type="predicted"/>
<evidence type="ECO:0000313" key="2">
    <source>
        <dbReference type="Proteomes" id="UP000814033"/>
    </source>
</evidence>
<dbReference type="EMBL" id="MU275841">
    <property type="protein sequence ID" value="KAI0053196.1"/>
    <property type="molecule type" value="Genomic_DNA"/>
</dbReference>
<name>A0ACB8SAM5_9AGAM</name>
<organism evidence="1 2">
    <name type="scientific">Auriscalpium vulgare</name>
    <dbReference type="NCBI Taxonomy" id="40419"/>
    <lineage>
        <taxon>Eukaryota</taxon>
        <taxon>Fungi</taxon>
        <taxon>Dikarya</taxon>
        <taxon>Basidiomycota</taxon>
        <taxon>Agaricomycotina</taxon>
        <taxon>Agaricomycetes</taxon>
        <taxon>Russulales</taxon>
        <taxon>Auriscalpiaceae</taxon>
        <taxon>Auriscalpium</taxon>
    </lineage>
</organism>
<protein>
    <submittedName>
        <fullName evidence="1">G-alpha-domain-containing protein</fullName>
    </submittedName>
</protein>
<sequence length="479" mass="53763">MPRLPSAASTDDPLSLLVAPPPDEDPVAREARLRSEMEARRISDQIDEELAQERLAARRGPRPIKLLLLGQSESGKSTTLKNFQLMASPKAFRTERVIWRAVIQLNVVRSIHLILNTISDARLLQKTTRSPSHTPSPSYGSRPTSPTVADLTSEHARLQLSLSPLVRVEEALVRKLQLSAGQPALDAGVAKEVALNSTSGWKGNFVGRVLARRSGEGGDEDDGIDWDDPNDPGRVINACGEDMMRLWEDPVVRELLDRAGVRLREMSGFFLDDLDRVTSLRYVPTDDDIMRARIKTLGVSEHRFKLSSSSNVLSRDWVIFDVGGHRSLRAAWVPYFDDMNAIIFLAPISCFDQTLEEDEKVNRLEDSVLLWRSIVSNRLLTKTNMVLFLNKCDILKEKLGAGVPFAKYITSYGKRPNTFDATSSYLKRKFQATFVDHSPEPRPFFCHLTSVTDTKQMSHILLDVSEFVLRENLSRSALV</sequence>
<comment type="caution">
    <text evidence="1">The sequence shown here is derived from an EMBL/GenBank/DDBJ whole genome shotgun (WGS) entry which is preliminary data.</text>
</comment>
<gene>
    <name evidence="1" type="ORF">FA95DRAFT_1552689</name>
</gene>
<accession>A0ACB8SAM5</accession>